<dbReference type="GO" id="GO:0019432">
    <property type="term" value="P:triglyceride biosynthetic process"/>
    <property type="evidence" value="ECO:0007669"/>
    <property type="project" value="TreeGrafter"/>
</dbReference>
<evidence type="ECO:0000256" key="8">
    <source>
        <dbReference type="ARBA" id="ARBA00023098"/>
    </source>
</evidence>
<keyword evidence="10" id="KW-0012">Acyltransferase</keyword>
<keyword evidence="9 11" id="KW-0472">Membrane</keyword>
<keyword evidence="7 11" id="KW-1133">Transmembrane helix</keyword>
<comment type="subcellular location">
    <subcellularLocation>
        <location evidence="1 11">Endoplasmic reticulum membrane</location>
        <topology evidence="1 11">Multi-pass membrane protein</topology>
    </subcellularLocation>
</comment>
<proteinExistence type="inferred from homology"/>
<evidence type="ECO:0000256" key="4">
    <source>
        <dbReference type="ARBA" id="ARBA00022679"/>
    </source>
</evidence>
<accession>A0A6B0SCM8</accession>
<dbReference type="EMBL" id="VBQZ03001282">
    <property type="protein sequence ID" value="MXQ99791.1"/>
    <property type="molecule type" value="Genomic_DNA"/>
</dbReference>
<organism evidence="12 13">
    <name type="scientific">Bos mutus</name>
    <name type="common">wild yak</name>
    <dbReference type="NCBI Taxonomy" id="72004"/>
    <lineage>
        <taxon>Eukaryota</taxon>
        <taxon>Metazoa</taxon>
        <taxon>Chordata</taxon>
        <taxon>Craniata</taxon>
        <taxon>Vertebrata</taxon>
        <taxon>Euteleostomi</taxon>
        <taxon>Mammalia</taxon>
        <taxon>Eutheria</taxon>
        <taxon>Laurasiatheria</taxon>
        <taxon>Artiodactyla</taxon>
        <taxon>Ruminantia</taxon>
        <taxon>Pecora</taxon>
        <taxon>Bovidae</taxon>
        <taxon>Bovinae</taxon>
        <taxon>Bos</taxon>
    </lineage>
</organism>
<keyword evidence="4 11" id="KW-0808">Transferase</keyword>
<dbReference type="GO" id="GO:0004144">
    <property type="term" value="F:diacylglycerol O-acyltransferase activity"/>
    <property type="evidence" value="ECO:0007669"/>
    <property type="project" value="TreeGrafter"/>
</dbReference>
<dbReference type="Pfam" id="PF03982">
    <property type="entry name" value="DAGAT"/>
    <property type="match status" value="2"/>
</dbReference>
<evidence type="ECO:0000256" key="11">
    <source>
        <dbReference type="RuleBase" id="RU367023"/>
    </source>
</evidence>
<keyword evidence="3" id="KW-0444">Lipid biosynthesis</keyword>
<comment type="caution">
    <text evidence="11">Lacks conserved residue(s) required for the propagation of feature annotation.</text>
</comment>
<dbReference type="PANTHER" id="PTHR12317:SF74">
    <property type="entry name" value="2-ACYLGLYCEROL O-ACYLTRANSFERASE 2"/>
    <property type="match status" value="1"/>
</dbReference>
<dbReference type="EC" id="2.3.1.-" evidence="11"/>
<keyword evidence="6 11" id="KW-0256">Endoplasmic reticulum</keyword>
<evidence type="ECO:0000256" key="7">
    <source>
        <dbReference type="ARBA" id="ARBA00022989"/>
    </source>
</evidence>
<evidence type="ECO:0000256" key="1">
    <source>
        <dbReference type="ARBA" id="ARBA00004477"/>
    </source>
</evidence>
<evidence type="ECO:0000256" key="3">
    <source>
        <dbReference type="ARBA" id="ARBA00022516"/>
    </source>
</evidence>
<sequence>MAGGLVSADKESAAHILSRKESINLLSILVGGIQEALNARPGAYKLVLWNCKDFIRLDLMHGYWGEGSGFNWRLIRIVFLWDTPEIKADSILAAGNGLAAEQRTEQKLKSSGSCIHTEQLGMARTRRACGVVCYVVFIGLQFTRFWIFSILYAIWWYVDRAKPWQGGRQSDVLRQWVIWRYMKDYFPISLVKTADLDPSWNYLAGFDPHGIRVIGAFTNLCTEGTGFSSVFLGIRSHLRMLNLWFWVPVFKGLHHVRLVSADKESAAHILSRKESINLLFILVGGIQEALDARPGAYKLVLWNCKDFIRLDLMHGADLVPIFSFGENDIFDQVENSPGFWLRWFQD</sequence>
<evidence type="ECO:0000313" key="13">
    <source>
        <dbReference type="Proteomes" id="UP000322234"/>
    </source>
</evidence>
<evidence type="ECO:0000256" key="5">
    <source>
        <dbReference type="ARBA" id="ARBA00022692"/>
    </source>
</evidence>
<feature type="transmembrane region" description="Helical" evidence="11">
    <location>
        <begin position="131"/>
        <end position="158"/>
    </location>
</feature>
<dbReference type="PANTHER" id="PTHR12317">
    <property type="entry name" value="DIACYLGLYCEROL O-ACYLTRANSFERASE"/>
    <property type="match status" value="1"/>
</dbReference>
<dbReference type="GO" id="GO:0005789">
    <property type="term" value="C:endoplasmic reticulum membrane"/>
    <property type="evidence" value="ECO:0007669"/>
    <property type="project" value="UniProtKB-SubCell"/>
</dbReference>
<evidence type="ECO:0000313" key="12">
    <source>
        <dbReference type="EMBL" id="MXQ99791.1"/>
    </source>
</evidence>
<evidence type="ECO:0000256" key="2">
    <source>
        <dbReference type="ARBA" id="ARBA00005420"/>
    </source>
</evidence>
<protein>
    <recommendedName>
        <fullName evidence="11">Acyltransferase</fullName>
        <ecNumber evidence="11">2.3.1.-</ecNumber>
    </recommendedName>
</protein>
<dbReference type="GO" id="GO:0003846">
    <property type="term" value="F:2-acylglycerol O-acyltransferase activity"/>
    <property type="evidence" value="ECO:0007669"/>
    <property type="project" value="TreeGrafter"/>
</dbReference>
<keyword evidence="5 11" id="KW-0812">Transmembrane</keyword>
<evidence type="ECO:0000256" key="10">
    <source>
        <dbReference type="ARBA" id="ARBA00023315"/>
    </source>
</evidence>
<dbReference type="GO" id="GO:0006651">
    <property type="term" value="P:diacylglycerol biosynthetic process"/>
    <property type="evidence" value="ECO:0007669"/>
    <property type="project" value="TreeGrafter"/>
</dbReference>
<reference evidence="12" key="1">
    <citation type="submission" date="2019-10" db="EMBL/GenBank/DDBJ databases">
        <title>The sequence and de novo assembly of the wild yak genome.</title>
        <authorList>
            <person name="Liu Y."/>
        </authorList>
    </citation>
    <scope>NUCLEOTIDE SEQUENCE [LARGE SCALE GENOMIC DNA]</scope>
    <source>
        <strain evidence="12">WY2019</strain>
    </source>
</reference>
<evidence type="ECO:0000256" key="9">
    <source>
        <dbReference type="ARBA" id="ARBA00023136"/>
    </source>
</evidence>
<dbReference type="InterPro" id="IPR007130">
    <property type="entry name" value="DAGAT"/>
</dbReference>
<keyword evidence="8" id="KW-0443">Lipid metabolism</keyword>
<gene>
    <name evidence="12" type="ORF">E5288_WYG015294</name>
</gene>
<comment type="similarity">
    <text evidence="2 11">Belongs to the diacylglycerol acyltransferase family.</text>
</comment>
<evidence type="ECO:0000256" key="6">
    <source>
        <dbReference type="ARBA" id="ARBA00022824"/>
    </source>
</evidence>
<keyword evidence="13" id="KW-1185">Reference proteome</keyword>
<dbReference type="Proteomes" id="UP000322234">
    <property type="component" value="Unassembled WGS sequence"/>
</dbReference>
<dbReference type="AlphaFoldDB" id="A0A6B0SCM8"/>
<comment type="caution">
    <text evidence="12">The sequence shown here is derived from an EMBL/GenBank/DDBJ whole genome shotgun (WGS) entry which is preliminary data.</text>
</comment>
<name>A0A6B0SCM8_9CETA</name>